<gene>
    <name evidence="7" type="ORF">CP965_05345</name>
</gene>
<dbReference type="GO" id="GO:0016987">
    <property type="term" value="F:sigma factor activity"/>
    <property type="evidence" value="ECO:0007669"/>
    <property type="project" value="UniProtKB-KW"/>
</dbReference>
<dbReference type="OrthoDB" id="5365776at2"/>
<accession>A0A4Q1B338</accession>
<proteinExistence type="inferred from homology"/>
<keyword evidence="5" id="KW-0804">Transcription</keyword>
<dbReference type="CDD" id="cd06171">
    <property type="entry name" value="Sigma70_r4"/>
    <property type="match status" value="1"/>
</dbReference>
<dbReference type="GO" id="GO:0003677">
    <property type="term" value="F:DNA binding"/>
    <property type="evidence" value="ECO:0007669"/>
    <property type="project" value="UniProtKB-KW"/>
</dbReference>
<dbReference type="NCBIfam" id="TIGR02937">
    <property type="entry name" value="sigma70-ECF"/>
    <property type="match status" value="1"/>
</dbReference>
<dbReference type="InterPro" id="IPR039425">
    <property type="entry name" value="RNA_pol_sigma-70-like"/>
</dbReference>
<dbReference type="Pfam" id="PF08281">
    <property type="entry name" value="Sigma70_r4_2"/>
    <property type="match status" value="1"/>
</dbReference>
<dbReference type="InterPro" id="IPR013325">
    <property type="entry name" value="RNA_pol_sigma_r2"/>
</dbReference>
<keyword evidence="8" id="KW-1185">Reference proteome</keyword>
<keyword evidence="4" id="KW-0238">DNA-binding</keyword>
<dbReference type="AlphaFoldDB" id="A0A4Q1B338"/>
<dbReference type="PANTHER" id="PTHR43133:SF8">
    <property type="entry name" value="RNA POLYMERASE SIGMA FACTOR HI_1459-RELATED"/>
    <property type="match status" value="1"/>
</dbReference>
<evidence type="ECO:0000256" key="4">
    <source>
        <dbReference type="ARBA" id="ARBA00023125"/>
    </source>
</evidence>
<keyword evidence="3" id="KW-0731">Sigma factor</keyword>
<reference evidence="7 8" key="1">
    <citation type="submission" date="2017-09" db="EMBL/GenBank/DDBJ databases">
        <title>Genomics of the genus Arcobacter.</title>
        <authorList>
            <person name="Perez-Cataluna A."/>
            <person name="Figueras M.J."/>
            <person name="Salas-Masso N."/>
        </authorList>
    </citation>
    <scope>NUCLEOTIDE SEQUENCE [LARGE SCALE GENOMIC DNA]</scope>
    <source>
        <strain evidence="7 8">F156-34</strain>
    </source>
</reference>
<dbReference type="PANTHER" id="PTHR43133">
    <property type="entry name" value="RNA POLYMERASE ECF-TYPE SIGMA FACTO"/>
    <property type="match status" value="1"/>
</dbReference>
<dbReference type="Gene3D" id="1.10.1740.10">
    <property type="match status" value="1"/>
</dbReference>
<dbReference type="InterPro" id="IPR013249">
    <property type="entry name" value="RNA_pol_sigma70_r4_t2"/>
</dbReference>
<evidence type="ECO:0000256" key="3">
    <source>
        <dbReference type="ARBA" id="ARBA00023082"/>
    </source>
</evidence>
<evidence type="ECO:0000256" key="2">
    <source>
        <dbReference type="ARBA" id="ARBA00023015"/>
    </source>
</evidence>
<sequence>MLHFYEELKSYIQKNVKNKEDAIEIVQETYTKALEFESKSIIKNKRALLYKIAKNIIIDNARKEKNYQNVLYEEENHSIPKEEQPEELIFDSIQKDLLKEAVEKLPAKNKQAFVLHFIKGYTKQQIAQIMGISLNAAQKHIRRATEKIKEYLSLYDWDINE</sequence>
<feature type="domain" description="RNA polymerase sigma factor 70 region 4 type 2" evidence="6">
    <location>
        <begin position="97"/>
        <end position="147"/>
    </location>
</feature>
<comment type="caution">
    <text evidence="7">The sequence shown here is derived from an EMBL/GenBank/DDBJ whole genome shotgun (WGS) entry which is preliminary data.</text>
</comment>
<dbReference type="RefSeq" id="WP_129061046.1">
    <property type="nucleotide sequence ID" value="NZ_NXIE01000002.1"/>
</dbReference>
<dbReference type="InterPro" id="IPR013324">
    <property type="entry name" value="RNA_pol_sigma_r3/r4-like"/>
</dbReference>
<evidence type="ECO:0000313" key="7">
    <source>
        <dbReference type="EMBL" id="RXK13225.1"/>
    </source>
</evidence>
<organism evidence="7 8">
    <name type="scientific">Halarcobacter mediterraneus</name>
    <dbReference type="NCBI Taxonomy" id="2023153"/>
    <lineage>
        <taxon>Bacteria</taxon>
        <taxon>Pseudomonadati</taxon>
        <taxon>Campylobacterota</taxon>
        <taxon>Epsilonproteobacteria</taxon>
        <taxon>Campylobacterales</taxon>
        <taxon>Arcobacteraceae</taxon>
        <taxon>Halarcobacter</taxon>
    </lineage>
</organism>
<evidence type="ECO:0000259" key="6">
    <source>
        <dbReference type="Pfam" id="PF08281"/>
    </source>
</evidence>
<dbReference type="Gene3D" id="1.10.10.10">
    <property type="entry name" value="Winged helix-like DNA-binding domain superfamily/Winged helix DNA-binding domain"/>
    <property type="match status" value="1"/>
</dbReference>
<dbReference type="SUPFAM" id="SSF88946">
    <property type="entry name" value="Sigma2 domain of RNA polymerase sigma factors"/>
    <property type="match status" value="1"/>
</dbReference>
<evidence type="ECO:0000313" key="8">
    <source>
        <dbReference type="Proteomes" id="UP000289718"/>
    </source>
</evidence>
<dbReference type="InterPro" id="IPR014284">
    <property type="entry name" value="RNA_pol_sigma-70_dom"/>
</dbReference>
<evidence type="ECO:0000256" key="5">
    <source>
        <dbReference type="ARBA" id="ARBA00023163"/>
    </source>
</evidence>
<name>A0A4Q1B338_9BACT</name>
<keyword evidence="2" id="KW-0805">Transcription regulation</keyword>
<dbReference type="GO" id="GO:0006352">
    <property type="term" value="P:DNA-templated transcription initiation"/>
    <property type="evidence" value="ECO:0007669"/>
    <property type="project" value="InterPro"/>
</dbReference>
<dbReference type="InterPro" id="IPR036388">
    <property type="entry name" value="WH-like_DNA-bd_sf"/>
</dbReference>
<protein>
    <submittedName>
        <fullName evidence="7">RNA polymerase subunit sigma</fullName>
    </submittedName>
</protein>
<evidence type="ECO:0000256" key="1">
    <source>
        <dbReference type="ARBA" id="ARBA00010641"/>
    </source>
</evidence>
<dbReference type="SUPFAM" id="SSF88659">
    <property type="entry name" value="Sigma3 and sigma4 domains of RNA polymerase sigma factors"/>
    <property type="match status" value="1"/>
</dbReference>
<dbReference type="EMBL" id="NXIE01000002">
    <property type="protein sequence ID" value="RXK13225.1"/>
    <property type="molecule type" value="Genomic_DNA"/>
</dbReference>
<dbReference type="Proteomes" id="UP000289718">
    <property type="component" value="Unassembled WGS sequence"/>
</dbReference>
<comment type="similarity">
    <text evidence="1">Belongs to the sigma-70 factor family. ECF subfamily.</text>
</comment>